<dbReference type="EC" id="3.6.3.27" evidence="8"/>
<accession>A0A231GZZ5</accession>
<keyword evidence="6" id="KW-0472">Membrane</keyword>
<evidence type="ECO:0000313" key="8">
    <source>
        <dbReference type="EMBL" id="OXR42071.1"/>
    </source>
</evidence>
<keyword evidence="8" id="KW-0378">Hydrolase</keyword>
<dbReference type="SMART" id="SM00382">
    <property type="entry name" value="AAA"/>
    <property type="match status" value="1"/>
</dbReference>
<dbReference type="GO" id="GO:0015416">
    <property type="term" value="F:ABC-type phosphonate transporter activity"/>
    <property type="evidence" value="ECO:0007669"/>
    <property type="project" value="InterPro"/>
</dbReference>
<dbReference type="PANTHER" id="PTHR43166">
    <property type="entry name" value="AMINO ACID IMPORT ATP-BINDING PROTEIN"/>
    <property type="match status" value="1"/>
</dbReference>
<dbReference type="EMBL" id="NGAF01000015">
    <property type="protein sequence ID" value="OXR42071.1"/>
    <property type="molecule type" value="Genomic_DNA"/>
</dbReference>
<keyword evidence="1" id="KW-0813">Transport</keyword>
<evidence type="ECO:0000256" key="5">
    <source>
        <dbReference type="ARBA" id="ARBA00022967"/>
    </source>
</evidence>
<keyword evidence="5" id="KW-1278">Translocase</keyword>
<keyword evidence="2" id="KW-1003">Cell membrane</keyword>
<dbReference type="InterPro" id="IPR027417">
    <property type="entry name" value="P-loop_NTPase"/>
</dbReference>
<keyword evidence="4 8" id="KW-0067">ATP-binding</keyword>
<name>A0A231GZZ5_9NOCA</name>
<dbReference type="Gene3D" id="3.40.50.300">
    <property type="entry name" value="P-loop containing nucleotide triphosphate hydrolases"/>
    <property type="match status" value="1"/>
</dbReference>
<feature type="domain" description="ABC transporter" evidence="7">
    <location>
        <begin position="2"/>
        <end position="245"/>
    </location>
</feature>
<dbReference type="PROSITE" id="PS00211">
    <property type="entry name" value="ABC_TRANSPORTER_1"/>
    <property type="match status" value="1"/>
</dbReference>
<dbReference type="GO" id="GO:0016020">
    <property type="term" value="C:membrane"/>
    <property type="evidence" value="ECO:0007669"/>
    <property type="project" value="InterPro"/>
</dbReference>
<evidence type="ECO:0000256" key="1">
    <source>
        <dbReference type="ARBA" id="ARBA00022448"/>
    </source>
</evidence>
<dbReference type="CDD" id="cd03256">
    <property type="entry name" value="ABC_PhnC_transporter"/>
    <property type="match status" value="1"/>
</dbReference>
<evidence type="ECO:0000256" key="4">
    <source>
        <dbReference type="ARBA" id="ARBA00022840"/>
    </source>
</evidence>
<dbReference type="PANTHER" id="PTHR43166:SF6">
    <property type="entry name" value="PHOSPHONATES IMPORT ATP-BINDING PROTEIN PHNC"/>
    <property type="match status" value="1"/>
</dbReference>
<keyword evidence="9" id="KW-1185">Reference proteome</keyword>
<dbReference type="NCBIfam" id="TIGR02315">
    <property type="entry name" value="ABC_phnC"/>
    <property type="match status" value="1"/>
</dbReference>
<sequence>MISIEDLVVEYSDRRALDGVDMRLNAGEIVGLVGPSGSGKSTLLRTLNGFVRPTSGQVIVDGRDPAQLRGAALRRHRAEVGMIYQQFHLVGRLTAAENAAVGACCRVPQWRSLIGSLPAEHRADAYRALERVGLGERTDQRVDTMSGGQQQRVAIARTLVQDPRVVLADEPVASLDPGSSERVLSLLRSLARQDKRTVFVSLHQVDLAGRFCDRIVALGNGRVLIDSAPGEITSATWDELYATAAADREPAVA</sequence>
<dbReference type="InterPro" id="IPR012693">
    <property type="entry name" value="ABC_transpr_PhnC"/>
</dbReference>
<evidence type="ECO:0000256" key="2">
    <source>
        <dbReference type="ARBA" id="ARBA00022475"/>
    </source>
</evidence>
<evidence type="ECO:0000256" key="6">
    <source>
        <dbReference type="ARBA" id="ARBA00023136"/>
    </source>
</evidence>
<dbReference type="GO" id="GO:0005524">
    <property type="term" value="F:ATP binding"/>
    <property type="evidence" value="ECO:0007669"/>
    <property type="project" value="UniProtKB-KW"/>
</dbReference>
<reference evidence="8 9" key="1">
    <citation type="submission" date="2017-07" db="EMBL/GenBank/DDBJ databases">
        <title>First draft Genome Sequence of Nocardia cerradoensis isolated from human infection.</title>
        <authorList>
            <person name="Carrasco G."/>
        </authorList>
    </citation>
    <scope>NUCLEOTIDE SEQUENCE [LARGE SCALE GENOMIC DNA]</scope>
    <source>
        <strain evidence="8 9">CNM20130759</strain>
    </source>
</reference>
<dbReference type="PROSITE" id="PS50893">
    <property type="entry name" value="ABC_TRANSPORTER_2"/>
    <property type="match status" value="1"/>
</dbReference>
<dbReference type="SUPFAM" id="SSF52540">
    <property type="entry name" value="P-loop containing nucleoside triphosphate hydrolases"/>
    <property type="match status" value="1"/>
</dbReference>
<dbReference type="RefSeq" id="WP_094027093.1">
    <property type="nucleotide sequence ID" value="NZ_NGAF01000015.1"/>
</dbReference>
<dbReference type="Pfam" id="PF00005">
    <property type="entry name" value="ABC_tran"/>
    <property type="match status" value="1"/>
</dbReference>
<evidence type="ECO:0000313" key="9">
    <source>
        <dbReference type="Proteomes" id="UP000215506"/>
    </source>
</evidence>
<proteinExistence type="predicted"/>
<dbReference type="InterPro" id="IPR003439">
    <property type="entry name" value="ABC_transporter-like_ATP-bd"/>
</dbReference>
<protein>
    <submittedName>
        <fullName evidence="8">Phosphate-import ATP-binding protein PhnC</fullName>
        <ecNumber evidence="8">3.6.3.27</ecNumber>
    </submittedName>
</protein>
<keyword evidence="3" id="KW-0547">Nucleotide-binding</keyword>
<comment type="caution">
    <text evidence="8">The sequence shown here is derived from an EMBL/GenBank/DDBJ whole genome shotgun (WGS) entry which is preliminary data.</text>
</comment>
<dbReference type="InterPro" id="IPR017871">
    <property type="entry name" value="ABC_transporter-like_CS"/>
</dbReference>
<evidence type="ECO:0000259" key="7">
    <source>
        <dbReference type="PROSITE" id="PS50893"/>
    </source>
</evidence>
<dbReference type="AlphaFoldDB" id="A0A231GZZ5"/>
<gene>
    <name evidence="8" type="primary">phnC</name>
    <name evidence="8" type="ORF">B7C42_05670</name>
</gene>
<dbReference type="GO" id="GO:0016887">
    <property type="term" value="F:ATP hydrolysis activity"/>
    <property type="evidence" value="ECO:0007669"/>
    <property type="project" value="InterPro"/>
</dbReference>
<evidence type="ECO:0000256" key="3">
    <source>
        <dbReference type="ARBA" id="ARBA00022741"/>
    </source>
</evidence>
<dbReference type="InterPro" id="IPR050086">
    <property type="entry name" value="MetN_ABC_transporter-like"/>
</dbReference>
<dbReference type="Proteomes" id="UP000215506">
    <property type="component" value="Unassembled WGS sequence"/>
</dbReference>
<dbReference type="InterPro" id="IPR003593">
    <property type="entry name" value="AAA+_ATPase"/>
</dbReference>
<organism evidence="8 9">
    <name type="scientific">Nocardia cerradoensis</name>
    <dbReference type="NCBI Taxonomy" id="85688"/>
    <lineage>
        <taxon>Bacteria</taxon>
        <taxon>Bacillati</taxon>
        <taxon>Actinomycetota</taxon>
        <taxon>Actinomycetes</taxon>
        <taxon>Mycobacteriales</taxon>
        <taxon>Nocardiaceae</taxon>
        <taxon>Nocardia</taxon>
    </lineage>
</organism>